<dbReference type="InterPro" id="IPR029046">
    <property type="entry name" value="LolA/LolB/LppX"/>
</dbReference>
<evidence type="ECO:0000313" key="4">
    <source>
        <dbReference type="Proteomes" id="UP000014174"/>
    </source>
</evidence>
<evidence type="ECO:0000256" key="2">
    <source>
        <dbReference type="SAM" id="SignalP"/>
    </source>
</evidence>
<reference evidence="3 4" key="1">
    <citation type="journal article" date="2013" name="Genome Announc.">
        <title>Draft Genome Sequence of Arcticibacter svalbardensis Strain MN12-7T, a Member of the Family Sphingobacteriaceae Isolated from an Arctic Soil Sample.</title>
        <authorList>
            <person name="Shivaji S."/>
            <person name="Ara S."/>
            <person name="Prasad S."/>
            <person name="Manasa B.P."/>
            <person name="Begum Z."/>
            <person name="Singh A."/>
            <person name="Kumar Pinnaka A."/>
        </authorList>
    </citation>
    <scope>NUCLEOTIDE SEQUENCE [LARGE SCALE GENOMIC DNA]</scope>
    <source>
        <strain evidence="3 4">MN12-7</strain>
    </source>
</reference>
<dbReference type="RefSeq" id="WP_016195120.1">
    <property type="nucleotide sequence ID" value="NZ_AQPN01000071.1"/>
</dbReference>
<evidence type="ECO:0000313" key="3">
    <source>
        <dbReference type="EMBL" id="EOR94924.1"/>
    </source>
</evidence>
<dbReference type="Pfam" id="PF03548">
    <property type="entry name" value="LolA"/>
    <property type="match status" value="1"/>
</dbReference>
<dbReference type="OrthoDB" id="9810685at2"/>
<evidence type="ECO:0000256" key="1">
    <source>
        <dbReference type="ARBA" id="ARBA00022729"/>
    </source>
</evidence>
<organism evidence="3 4">
    <name type="scientific">Arcticibacter svalbardensis MN12-7</name>
    <dbReference type="NCBI Taxonomy" id="1150600"/>
    <lineage>
        <taxon>Bacteria</taxon>
        <taxon>Pseudomonadati</taxon>
        <taxon>Bacteroidota</taxon>
        <taxon>Sphingobacteriia</taxon>
        <taxon>Sphingobacteriales</taxon>
        <taxon>Sphingobacteriaceae</taxon>
        <taxon>Arcticibacter</taxon>
    </lineage>
</organism>
<dbReference type="CDD" id="cd16325">
    <property type="entry name" value="LolA"/>
    <property type="match status" value="1"/>
</dbReference>
<proteinExistence type="predicted"/>
<accession>R9H109</accession>
<feature type="chain" id="PRO_5004482101" evidence="2">
    <location>
        <begin position="23"/>
        <end position="215"/>
    </location>
</feature>
<dbReference type="PANTHER" id="PTHR35869">
    <property type="entry name" value="OUTER-MEMBRANE LIPOPROTEIN CARRIER PROTEIN"/>
    <property type="match status" value="1"/>
</dbReference>
<sequence>MKKLLFTILILFSISAISSAQTDPKAKAILAAVSKKYSAYNIIKANFSYTIENPQSKIKQTESGTLYTKSKSNKFKIITSTQDMISDGKSQWTYLKQDKEVNLSNVDNSSNSINPAKIFTIYEKGYKYVSMPDIKENARVYNVIDLTPTASGNNFFKIRLTIDKLNKQIYKAMIFDKNGSRYSYLIKSLLPVKISESIFSFNPQSYPGVEVVDLR</sequence>
<dbReference type="PANTHER" id="PTHR35869:SF1">
    <property type="entry name" value="OUTER-MEMBRANE LIPOPROTEIN CARRIER PROTEIN"/>
    <property type="match status" value="1"/>
</dbReference>
<dbReference type="Gene3D" id="2.50.20.10">
    <property type="entry name" value="Lipoprotein localisation LolA/LolB/LppX"/>
    <property type="match status" value="1"/>
</dbReference>
<name>R9H109_9SPHI</name>
<dbReference type="Proteomes" id="UP000014174">
    <property type="component" value="Unassembled WGS sequence"/>
</dbReference>
<comment type="caution">
    <text evidence="3">The sequence shown here is derived from an EMBL/GenBank/DDBJ whole genome shotgun (WGS) entry which is preliminary data.</text>
</comment>
<dbReference type="EMBL" id="AQPN01000071">
    <property type="protein sequence ID" value="EOR94924.1"/>
    <property type="molecule type" value="Genomic_DNA"/>
</dbReference>
<gene>
    <name evidence="3" type="ORF">ADIARSV_1885</name>
</gene>
<keyword evidence="1 2" id="KW-0732">Signal</keyword>
<feature type="signal peptide" evidence="2">
    <location>
        <begin position="1"/>
        <end position="22"/>
    </location>
</feature>
<dbReference type="AlphaFoldDB" id="R9H109"/>
<dbReference type="InterPro" id="IPR004564">
    <property type="entry name" value="OM_lipoprot_carrier_LolA-like"/>
</dbReference>
<dbReference type="eggNOG" id="COG2834">
    <property type="taxonomic scope" value="Bacteria"/>
</dbReference>
<keyword evidence="4" id="KW-1185">Reference proteome</keyword>
<protein>
    <submittedName>
        <fullName evidence="3">Gliding motility-related protein</fullName>
    </submittedName>
</protein>
<dbReference type="STRING" id="1150600.ADIARSV_1885"/>
<dbReference type="SUPFAM" id="SSF89392">
    <property type="entry name" value="Prokaryotic lipoproteins and lipoprotein localization factors"/>
    <property type="match status" value="1"/>
</dbReference>